<accession>D6PDW8</accession>
<dbReference type="EMBL" id="GU943004">
    <property type="protein sequence ID" value="ADD93919.1"/>
    <property type="molecule type" value="Genomic_DNA"/>
</dbReference>
<name>D6PDW8_9BACT</name>
<reference evidence="1" key="1">
    <citation type="journal article" date="2010" name="ISME J.">
        <title>Metagenome of the Mediterranean deep chlorophyll maximum studied by direct and fosmid library 454 pyrosequencing.</title>
        <authorList>
            <person name="Ghai R."/>
            <person name="Martin-Cuadrado A.B."/>
            <person name="Molto A.G."/>
            <person name="Heredia I.G."/>
            <person name="Cabrera R."/>
            <person name="Martin J."/>
            <person name="Verdu M."/>
            <person name="Deschamps P."/>
            <person name="Moreira D."/>
            <person name="Lopez-Garcia P."/>
            <person name="Mira A."/>
            <person name="Rodriguez-Valera F."/>
        </authorList>
    </citation>
    <scope>NUCLEOTIDE SEQUENCE</scope>
</reference>
<sequence length="87" mass="9785">MSATIVPVLISTTQKLHTLQALAHKVKPINEAMWARAEEVTGVEGIAEEYYGYYNDSADLVLAHTIVGMPFMRVFNRGVRKESRLHL</sequence>
<proteinExistence type="predicted"/>
<organism evidence="1">
    <name type="scientific">uncultured marine bacterium MedDCM-OCT-S08-C1622</name>
    <dbReference type="NCBI Taxonomy" id="743073"/>
    <lineage>
        <taxon>Bacteria</taxon>
        <taxon>environmental samples</taxon>
    </lineage>
</organism>
<protein>
    <submittedName>
        <fullName evidence="1">Uncharacterized protein</fullName>
    </submittedName>
</protein>
<dbReference type="AlphaFoldDB" id="D6PDW8"/>
<evidence type="ECO:0000313" key="1">
    <source>
        <dbReference type="EMBL" id="ADD93919.1"/>
    </source>
</evidence>